<dbReference type="Pfam" id="PF07728">
    <property type="entry name" value="AAA_5"/>
    <property type="match status" value="1"/>
</dbReference>
<feature type="domain" description="ATPase dynein-related AAA" evidence="1">
    <location>
        <begin position="544"/>
        <end position="680"/>
    </location>
</feature>
<dbReference type="PANTHER" id="PTHR37291:SF1">
    <property type="entry name" value="TYPE IV METHYL-DIRECTED RESTRICTION ENZYME ECOKMCRB SUBUNIT"/>
    <property type="match status" value="1"/>
</dbReference>
<dbReference type="SUPFAM" id="SSF52540">
    <property type="entry name" value="P-loop containing nucleoside triphosphate hydrolases"/>
    <property type="match status" value="1"/>
</dbReference>
<dbReference type="EMBL" id="BAABGJ010000056">
    <property type="protein sequence ID" value="GAA4348156.1"/>
    <property type="molecule type" value="Genomic_DNA"/>
</dbReference>
<dbReference type="InterPro" id="IPR011704">
    <property type="entry name" value="ATPase_dyneun-rel_AAA"/>
</dbReference>
<protein>
    <recommendedName>
        <fullName evidence="1">ATPase dynein-related AAA domain-containing protein</fullName>
    </recommendedName>
</protein>
<keyword evidence="3" id="KW-1185">Reference proteome</keyword>
<evidence type="ECO:0000259" key="1">
    <source>
        <dbReference type="Pfam" id="PF07728"/>
    </source>
</evidence>
<dbReference type="Gene3D" id="3.40.50.300">
    <property type="entry name" value="P-loop containing nucleotide triphosphate hydrolases"/>
    <property type="match status" value="1"/>
</dbReference>
<gene>
    <name evidence="2" type="ORF">GCM10023165_33760</name>
</gene>
<reference evidence="3" key="1">
    <citation type="journal article" date="2019" name="Int. J. Syst. Evol. Microbiol.">
        <title>The Global Catalogue of Microorganisms (GCM) 10K type strain sequencing project: providing services to taxonomists for standard genome sequencing and annotation.</title>
        <authorList>
            <consortium name="The Broad Institute Genomics Platform"/>
            <consortium name="The Broad Institute Genome Sequencing Center for Infectious Disease"/>
            <person name="Wu L."/>
            <person name="Ma J."/>
        </authorList>
    </citation>
    <scope>NUCLEOTIDE SEQUENCE [LARGE SCALE GENOMIC DNA]</scope>
    <source>
        <strain evidence="3">JCM 17804</strain>
    </source>
</reference>
<dbReference type="InterPro" id="IPR027417">
    <property type="entry name" value="P-loop_NTPase"/>
</dbReference>
<accession>A0ABP8HZR2</accession>
<comment type="caution">
    <text evidence="2">The sequence shown here is derived from an EMBL/GenBank/DDBJ whole genome shotgun (WGS) entry which is preliminary data.</text>
</comment>
<sequence length="849" mass="94251">MSDFQQQYVLWDEFLAVWPRTRLATMTLDDYSQAGSKDSFTYWIESRLDEMGSIWGGSSFKFGVFSRKDTEDKKSDAKLSYSDTHGWYSSLGASAEEAFEKVRGYVCQVAELAAQGDLAGIEGFDHLGEAFKWKIAFHYQDRQTPVIVDIFKRAPLAVFVGGTASQSMASLQKATLAKRPADLGILEFGRQVWEAWSKKNLAIAKLSHGNPPNFTEAERQQYMDGHWAVMHRDTNAPGPGAQQKGKQGKDFAEAPVGALFHLCHGNSPQLIGQFTSAAMPCSKGDGWLQRSYRVLKPAQRTDRYTANSKGWSPQGNSTFWQVGAHDLPEFESTLLKPYFGTDLAELAALAGEPIEAASLDTGAAQTPAPAQVPTPITASKPVATCVNCIYYGPPGTGKTYTLTRLLKRDYEQPAKSISTEAWQSQLIAEKIAVLKWWEGAAAALYDLGGKAKVADIAAHRFIQAITAANGSNRNVRQTLWRTLQNHTVDESTTVKMKKRLSPAVFDKTVDSVWQFAGDWQEACADLIALVEQLKQGQQDAGAVQRYSFVTFHQSYGYEEFVEGLRPVLAGEAEAGEVAYEIRPGVFKELCRKARQSPDQRFAMVIDEINRGNISKIFGELITLVEADKRDPLDGSAPPTEVTLAYSGEKFSVPANVDIIGTMNTADRSLALLDTALRRRFEFVPLMPDTRAEKDPADPDSAPLAALVVTTDAGVIDIRLLLQRMNERIEALYDRDHCIGHAYFTGLADSEDGLPRFEALAATFRHRIVPLLEEYFFEDWRKIRLVLADNQKGDPAIQFIRESVDHEQDLSTLFGNDHGLDSYATKRRYSLQESAFLQPLAYMAIYQATA</sequence>
<proteinExistence type="predicted"/>
<dbReference type="PANTHER" id="PTHR37291">
    <property type="entry name" value="5-METHYLCYTOSINE-SPECIFIC RESTRICTION ENZYME B"/>
    <property type="match status" value="1"/>
</dbReference>
<evidence type="ECO:0000313" key="3">
    <source>
        <dbReference type="Proteomes" id="UP001500975"/>
    </source>
</evidence>
<dbReference type="Proteomes" id="UP001500975">
    <property type="component" value="Unassembled WGS sequence"/>
</dbReference>
<name>A0ABP8HZR2_9BURK</name>
<evidence type="ECO:0000313" key="2">
    <source>
        <dbReference type="EMBL" id="GAA4348156.1"/>
    </source>
</evidence>
<dbReference type="RefSeq" id="WP_345539339.1">
    <property type="nucleotide sequence ID" value="NZ_BAABGJ010000056.1"/>
</dbReference>
<dbReference type="InterPro" id="IPR052934">
    <property type="entry name" value="Methyl-DNA_Rec/Restrict_Enz"/>
</dbReference>
<organism evidence="2 3">
    <name type="scientific">Variovorax defluvii</name>
    <dbReference type="NCBI Taxonomy" id="913761"/>
    <lineage>
        <taxon>Bacteria</taxon>
        <taxon>Pseudomonadati</taxon>
        <taxon>Pseudomonadota</taxon>
        <taxon>Betaproteobacteria</taxon>
        <taxon>Burkholderiales</taxon>
        <taxon>Comamonadaceae</taxon>
        <taxon>Variovorax</taxon>
    </lineage>
</organism>